<reference evidence="8" key="1">
    <citation type="submission" date="2018-12" db="EMBL/GenBank/DDBJ databases">
        <title>Tengunoibacter tsumagoiensis gen. nov., sp. nov., Dictyobacter kobayashii sp. nov., D. alpinus sp. nov., and D. joshuensis sp. nov. and description of Dictyobacteraceae fam. nov. within the order Ktedonobacterales isolated from Tengu-no-mugimeshi.</title>
        <authorList>
            <person name="Wang C.M."/>
            <person name="Zheng Y."/>
            <person name="Sakai Y."/>
            <person name="Toyoda A."/>
            <person name="Minakuchi Y."/>
            <person name="Abe K."/>
            <person name="Yokota A."/>
            <person name="Yabe S."/>
        </authorList>
    </citation>
    <scope>NUCLEOTIDE SEQUENCE [LARGE SCALE GENOMIC DNA]</scope>
    <source>
        <strain evidence="8">Uno3</strain>
    </source>
</reference>
<evidence type="ECO:0008006" key="9">
    <source>
        <dbReference type="Google" id="ProtNLM"/>
    </source>
</evidence>
<feature type="transmembrane region" description="Helical" evidence="6">
    <location>
        <begin position="146"/>
        <end position="177"/>
    </location>
</feature>
<evidence type="ECO:0000256" key="4">
    <source>
        <dbReference type="ARBA" id="ARBA00022989"/>
    </source>
</evidence>
<evidence type="ECO:0000313" key="8">
    <source>
        <dbReference type="Proteomes" id="UP000287352"/>
    </source>
</evidence>
<dbReference type="EMBL" id="BIFR01000001">
    <property type="protein sequence ID" value="GCE13175.1"/>
    <property type="molecule type" value="Genomic_DNA"/>
</dbReference>
<dbReference type="InterPro" id="IPR017039">
    <property type="entry name" value="Virul_fac_BrkB"/>
</dbReference>
<organism evidence="7 8">
    <name type="scientific">Tengunoibacter tsumagoiensis</name>
    <dbReference type="NCBI Taxonomy" id="2014871"/>
    <lineage>
        <taxon>Bacteria</taxon>
        <taxon>Bacillati</taxon>
        <taxon>Chloroflexota</taxon>
        <taxon>Ktedonobacteria</taxon>
        <taxon>Ktedonobacterales</taxon>
        <taxon>Dictyobacteraceae</taxon>
        <taxon>Tengunoibacter</taxon>
    </lineage>
</organism>
<keyword evidence="4 6" id="KW-1133">Transmembrane helix</keyword>
<evidence type="ECO:0000313" key="7">
    <source>
        <dbReference type="EMBL" id="GCE13175.1"/>
    </source>
</evidence>
<dbReference type="AlphaFoldDB" id="A0A402A294"/>
<proteinExistence type="predicted"/>
<feature type="transmembrane region" description="Helical" evidence="6">
    <location>
        <begin position="266"/>
        <end position="285"/>
    </location>
</feature>
<keyword evidence="3 6" id="KW-0812">Transmembrane</keyword>
<keyword evidence="5 6" id="KW-0472">Membrane</keyword>
<feature type="transmembrane region" description="Helical" evidence="6">
    <location>
        <begin position="234"/>
        <end position="254"/>
    </location>
</feature>
<dbReference type="RefSeq" id="WP_126580726.1">
    <property type="nucleotide sequence ID" value="NZ_BIFR01000001.1"/>
</dbReference>
<accession>A0A402A294</accession>
<feature type="transmembrane region" description="Helical" evidence="6">
    <location>
        <begin position="197"/>
        <end position="222"/>
    </location>
</feature>
<evidence type="ECO:0000256" key="6">
    <source>
        <dbReference type="SAM" id="Phobius"/>
    </source>
</evidence>
<dbReference type="PANTHER" id="PTHR30213">
    <property type="entry name" value="INNER MEMBRANE PROTEIN YHJD"/>
    <property type="match status" value="1"/>
</dbReference>
<sequence>MASDTHGFRRNVSTSGFTNMLKRESSPWKQFFQKFSNDWSMTFAGSLAYSLLTAMLPIAIAVLSILGFILGSHINYILQHLDIIPGIKPNDPTISNALKQFSNGASLLAFISIVLAIFGGSRLFVSMEGCLDIIYRVRPRPLLRQNLIAILMMVLFVILVPIMVFASTLPGILVGIVSNNPSLSKISFLNFLLQNQVTVYLTGLAGGLIAAFILFEAIYVIVPNQKISWSNSWQGALASAIALQLFMTVVFPFYSSHFMSNYVGQIGFAVILLVYFYYFAVILLLGAEINAFFRENVRPLPNDLATFVSTMAGKLNKDTPVYEAHKHVNAEPTEQADHHHIVEAREQEERNSVENVARQQQLLAQTESEAPRAQQKPHAFSSILPSIIQGMIGSTVALIIELFRLRQREK</sequence>
<evidence type="ECO:0000256" key="2">
    <source>
        <dbReference type="ARBA" id="ARBA00022475"/>
    </source>
</evidence>
<evidence type="ECO:0000256" key="5">
    <source>
        <dbReference type="ARBA" id="ARBA00023136"/>
    </source>
</evidence>
<feature type="transmembrane region" description="Helical" evidence="6">
    <location>
        <begin position="47"/>
        <end position="70"/>
    </location>
</feature>
<gene>
    <name evidence="7" type="ORF">KTT_30340</name>
</gene>
<feature type="transmembrane region" description="Helical" evidence="6">
    <location>
        <begin position="105"/>
        <end position="125"/>
    </location>
</feature>
<keyword evidence="2" id="KW-1003">Cell membrane</keyword>
<name>A0A402A294_9CHLR</name>
<comment type="subcellular location">
    <subcellularLocation>
        <location evidence="1">Cell membrane</location>
        <topology evidence="1">Multi-pass membrane protein</topology>
    </subcellularLocation>
</comment>
<protein>
    <recommendedName>
        <fullName evidence="9">YihY/virulence factor BrkB family protein</fullName>
    </recommendedName>
</protein>
<comment type="caution">
    <text evidence="7">The sequence shown here is derived from an EMBL/GenBank/DDBJ whole genome shotgun (WGS) entry which is preliminary data.</text>
</comment>
<dbReference type="PANTHER" id="PTHR30213:SF1">
    <property type="entry name" value="INNER MEMBRANE PROTEIN YHJD"/>
    <property type="match status" value="1"/>
</dbReference>
<evidence type="ECO:0000256" key="3">
    <source>
        <dbReference type="ARBA" id="ARBA00022692"/>
    </source>
</evidence>
<dbReference type="GO" id="GO:0005886">
    <property type="term" value="C:plasma membrane"/>
    <property type="evidence" value="ECO:0007669"/>
    <property type="project" value="UniProtKB-SubCell"/>
</dbReference>
<evidence type="ECO:0000256" key="1">
    <source>
        <dbReference type="ARBA" id="ARBA00004651"/>
    </source>
</evidence>
<dbReference type="OrthoDB" id="154625at2"/>
<dbReference type="Proteomes" id="UP000287352">
    <property type="component" value="Unassembled WGS sequence"/>
</dbReference>
<dbReference type="Pfam" id="PF03631">
    <property type="entry name" value="Virul_fac_BrkB"/>
    <property type="match status" value="1"/>
</dbReference>
<keyword evidence="8" id="KW-1185">Reference proteome</keyword>